<dbReference type="Gene3D" id="3.90.25.10">
    <property type="entry name" value="UDP-galactose 4-epimerase, domain 1"/>
    <property type="match status" value="1"/>
</dbReference>
<proteinExistence type="predicted"/>
<dbReference type="AlphaFoldDB" id="A0A840A748"/>
<dbReference type="Pfam" id="PF16363">
    <property type="entry name" value="GDP_Man_Dehyd"/>
    <property type="match status" value="1"/>
</dbReference>
<dbReference type="GO" id="GO:0033705">
    <property type="term" value="F:GDP-4-dehydro-6-deoxy-D-mannose reductase activity"/>
    <property type="evidence" value="ECO:0007669"/>
    <property type="project" value="UniProtKB-EC"/>
</dbReference>
<comment type="caution">
    <text evidence="2">The sequence shown here is derived from an EMBL/GenBank/DDBJ whole genome shotgun (WGS) entry which is preliminary data.</text>
</comment>
<name>A0A840A748_9PROT</name>
<dbReference type="EMBL" id="JACIDJ010000001">
    <property type="protein sequence ID" value="MBB3896947.1"/>
    <property type="molecule type" value="Genomic_DNA"/>
</dbReference>
<dbReference type="InterPro" id="IPR016040">
    <property type="entry name" value="NAD(P)-bd_dom"/>
</dbReference>
<protein>
    <submittedName>
        <fullName evidence="2">GDP-4-dehydro-6-deoxy-D-mannose reductase</fullName>
        <ecNumber evidence="2">1.1.1.281</ecNumber>
    </submittedName>
</protein>
<dbReference type="SUPFAM" id="SSF51735">
    <property type="entry name" value="NAD(P)-binding Rossmann-fold domains"/>
    <property type="match status" value="1"/>
</dbReference>
<organism evidence="2 3">
    <name type="scientific">Roseococcus suduntuyensis</name>
    <dbReference type="NCBI Taxonomy" id="455361"/>
    <lineage>
        <taxon>Bacteria</taxon>
        <taxon>Pseudomonadati</taxon>
        <taxon>Pseudomonadota</taxon>
        <taxon>Alphaproteobacteria</taxon>
        <taxon>Acetobacterales</taxon>
        <taxon>Roseomonadaceae</taxon>
        <taxon>Roseococcus</taxon>
    </lineage>
</organism>
<dbReference type="RefSeq" id="WP_184381901.1">
    <property type="nucleotide sequence ID" value="NZ_JACIDJ010000001.1"/>
</dbReference>
<gene>
    <name evidence="2" type="ORF">GGQ83_000373</name>
</gene>
<dbReference type="Proteomes" id="UP000553193">
    <property type="component" value="Unassembled WGS sequence"/>
</dbReference>
<dbReference type="PANTHER" id="PTHR43000">
    <property type="entry name" value="DTDP-D-GLUCOSE 4,6-DEHYDRATASE-RELATED"/>
    <property type="match status" value="1"/>
</dbReference>
<keyword evidence="3" id="KW-1185">Reference proteome</keyword>
<dbReference type="InterPro" id="IPR036291">
    <property type="entry name" value="NAD(P)-bd_dom_sf"/>
</dbReference>
<dbReference type="Gene3D" id="3.40.50.720">
    <property type="entry name" value="NAD(P)-binding Rossmann-like Domain"/>
    <property type="match status" value="1"/>
</dbReference>
<accession>A0A840A748</accession>
<reference evidence="2 3" key="1">
    <citation type="submission" date="2020-08" db="EMBL/GenBank/DDBJ databases">
        <title>Genomic Encyclopedia of Type Strains, Phase IV (KMG-IV): sequencing the most valuable type-strain genomes for metagenomic binning, comparative biology and taxonomic classification.</title>
        <authorList>
            <person name="Goeker M."/>
        </authorList>
    </citation>
    <scope>NUCLEOTIDE SEQUENCE [LARGE SCALE GENOMIC DNA]</scope>
    <source>
        <strain evidence="2 3">DSM 19979</strain>
    </source>
</reference>
<keyword evidence="2" id="KW-0560">Oxidoreductase</keyword>
<evidence type="ECO:0000313" key="3">
    <source>
        <dbReference type="Proteomes" id="UP000553193"/>
    </source>
</evidence>
<evidence type="ECO:0000259" key="1">
    <source>
        <dbReference type="Pfam" id="PF16363"/>
    </source>
</evidence>
<evidence type="ECO:0000313" key="2">
    <source>
        <dbReference type="EMBL" id="MBB3896947.1"/>
    </source>
</evidence>
<sequence>MKRILVTGASGFVGRHLLPVLRACFPAARLMGVRHGAALSGWDEAVELPLEDSAALRTALTLARPEGLVHLAALSSVGGSFQDPLAVWEVNLGHTLRLAEAVREAVPECRCVFASTAEVYGLSFQGGLPLDEDAPMRPANPYAASKAAADLAVGEAALRGLRAVRLRPFNHSGPGQAPAFVLPAFARQVARIEAGLQPPVMEVGALDRWRDMLDVRDVCRAYALALDRFDALPNGAAFNLATGHPQRIADLLEALRARASRSIEIRTSPGLLRPTDVPSASGNPRAARDLLGWAPEFTIEQTLETVLADWRGRARHEA</sequence>
<dbReference type="EC" id="1.1.1.281" evidence="2"/>
<feature type="domain" description="NAD(P)-binding" evidence="1">
    <location>
        <begin position="5"/>
        <end position="304"/>
    </location>
</feature>